<dbReference type="SUPFAM" id="SSF51679">
    <property type="entry name" value="Bacterial luciferase-like"/>
    <property type="match status" value="1"/>
</dbReference>
<feature type="domain" description="Luciferase-like" evidence="5">
    <location>
        <begin position="22"/>
        <end position="230"/>
    </location>
</feature>
<dbReference type="GO" id="GO:0046306">
    <property type="term" value="P:alkanesulfonate catabolic process"/>
    <property type="evidence" value="ECO:0007669"/>
    <property type="project" value="TreeGrafter"/>
</dbReference>
<dbReference type="InterPro" id="IPR019952">
    <property type="entry name" value="F420_OxRdatse_Rv1855c_pred"/>
</dbReference>
<name>A0A239BYV1_9ACTN</name>
<dbReference type="Pfam" id="PF00296">
    <property type="entry name" value="Bac_luciferase"/>
    <property type="match status" value="1"/>
</dbReference>
<protein>
    <submittedName>
        <fullName evidence="6">Probable F420-dependent oxidoreductase, Rv1855c family</fullName>
    </submittedName>
</protein>
<dbReference type="RefSeq" id="WP_089323872.1">
    <property type="nucleotide sequence ID" value="NZ_FZOR01000001.1"/>
</dbReference>
<dbReference type="InterPro" id="IPR036661">
    <property type="entry name" value="Luciferase-like_sf"/>
</dbReference>
<sequence length="289" mass="31605">MRIGLQVPSFTFPGGPEQIGPTFGRMARDADQGGLSSFWVMDHFFQIAGVGPAEEPMLEGYSALAYAAALTERITLGTMVTGVTYRHPGILVKTVTTLDVLSGGRAWLGIGAAWNEEESRGLGVRFPPTAERFERLEETLRIAHRMWEGDESPFEGEHYRLERPLNSPPALRRPHPPILVGGSGEKKTLRFVAKYADACNLFDGEELPRKLEVLREHCEREGRDYSEIEKTTLGLLPGTPSVDQVVDVVGRAAEHGIDQVIFSQATGQDLAGVLAEAAARTEKVIPAGR</sequence>
<dbReference type="Proteomes" id="UP000198318">
    <property type="component" value="Unassembled WGS sequence"/>
</dbReference>
<accession>A0A239BYV1</accession>
<evidence type="ECO:0000313" key="6">
    <source>
        <dbReference type="EMBL" id="SNS12832.1"/>
    </source>
</evidence>
<proteinExistence type="predicted"/>
<dbReference type="InterPro" id="IPR050172">
    <property type="entry name" value="SsuD_RutA_monooxygenase"/>
</dbReference>
<evidence type="ECO:0000256" key="2">
    <source>
        <dbReference type="ARBA" id="ARBA00022643"/>
    </source>
</evidence>
<evidence type="ECO:0000256" key="4">
    <source>
        <dbReference type="ARBA" id="ARBA00023033"/>
    </source>
</evidence>
<keyword evidence="2" id="KW-0288">FMN</keyword>
<dbReference type="AlphaFoldDB" id="A0A239BYV1"/>
<dbReference type="InterPro" id="IPR011251">
    <property type="entry name" value="Luciferase-like_dom"/>
</dbReference>
<keyword evidence="7" id="KW-1185">Reference proteome</keyword>
<keyword evidence="4" id="KW-0503">Monooxygenase</keyword>
<dbReference type="PANTHER" id="PTHR42847:SF8">
    <property type="entry name" value="CONSERVED PROTEIN"/>
    <property type="match status" value="1"/>
</dbReference>
<organism evidence="6 7">
    <name type="scientific">Actinomadura meyerae</name>
    <dbReference type="NCBI Taxonomy" id="240840"/>
    <lineage>
        <taxon>Bacteria</taxon>
        <taxon>Bacillati</taxon>
        <taxon>Actinomycetota</taxon>
        <taxon>Actinomycetes</taxon>
        <taxon>Streptosporangiales</taxon>
        <taxon>Thermomonosporaceae</taxon>
        <taxon>Actinomadura</taxon>
    </lineage>
</organism>
<dbReference type="Gene3D" id="3.20.20.30">
    <property type="entry name" value="Luciferase-like domain"/>
    <property type="match status" value="1"/>
</dbReference>
<dbReference type="EMBL" id="FZOR01000001">
    <property type="protein sequence ID" value="SNS12832.1"/>
    <property type="molecule type" value="Genomic_DNA"/>
</dbReference>
<keyword evidence="1" id="KW-0285">Flavoprotein</keyword>
<evidence type="ECO:0000256" key="3">
    <source>
        <dbReference type="ARBA" id="ARBA00023002"/>
    </source>
</evidence>
<dbReference type="GO" id="GO:0008726">
    <property type="term" value="F:alkanesulfonate monooxygenase activity"/>
    <property type="evidence" value="ECO:0007669"/>
    <property type="project" value="TreeGrafter"/>
</dbReference>
<evidence type="ECO:0000256" key="1">
    <source>
        <dbReference type="ARBA" id="ARBA00022630"/>
    </source>
</evidence>
<keyword evidence="3" id="KW-0560">Oxidoreductase</keyword>
<evidence type="ECO:0000313" key="7">
    <source>
        <dbReference type="Proteomes" id="UP000198318"/>
    </source>
</evidence>
<dbReference type="OrthoDB" id="143323at2"/>
<gene>
    <name evidence="6" type="ORF">SAMN05443665_1001120</name>
</gene>
<dbReference type="NCBIfam" id="TIGR03560">
    <property type="entry name" value="F420_Rv1855c"/>
    <property type="match status" value="1"/>
</dbReference>
<evidence type="ECO:0000259" key="5">
    <source>
        <dbReference type="Pfam" id="PF00296"/>
    </source>
</evidence>
<dbReference type="PANTHER" id="PTHR42847">
    <property type="entry name" value="ALKANESULFONATE MONOOXYGENASE"/>
    <property type="match status" value="1"/>
</dbReference>
<reference evidence="6 7" key="1">
    <citation type="submission" date="2017-06" db="EMBL/GenBank/DDBJ databases">
        <authorList>
            <person name="Kim H.J."/>
            <person name="Triplett B.A."/>
        </authorList>
    </citation>
    <scope>NUCLEOTIDE SEQUENCE [LARGE SCALE GENOMIC DNA]</scope>
    <source>
        <strain evidence="6 7">DSM 44715</strain>
    </source>
</reference>